<dbReference type="GO" id="GO:0150105">
    <property type="term" value="P:protein localization to cell-cell junction"/>
    <property type="evidence" value="ECO:0007669"/>
    <property type="project" value="Ensembl"/>
</dbReference>
<dbReference type="PANTHER" id="PTHR46349">
    <property type="entry name" value="CINGULIN-LIKE PROTEIN 1-RELATED"/>
    <property type="match status" value="1"/>
</dbReference>
<dbReference type="GeneTree" id="ENSGT00940000154489"/>
<dbReference type="PANTHER" id="PTHR46349:SF2">
    <property type="entry name" value="CINGULIN-LIKE PROTEIN 1"/>
    <property type="match status" value="1"/>
</dbReference>
<keyword evidence="6" id="KW-1185">Reference proteome</keyword>
<feature type="compositionally biased region" description="Low complexity" evidence="3">
    <location>
        <begin position="290"/>
        <end position="299"/>
    </location>
</feature>
<feature type="coiled-coil region" evidence="2">
    <location>
        <begin position="898"/>
        <end position="1003"/>
    </location>
</feature>
<feature type="compositionally biased region" description="Acidic residues" evidence="3">
    <location>
        <begin position="1246"/>
        <end position="1255"/>
    </location>
</feature>
<accession>A0A670ZSV9</accession>
<feature type="region of interest" description="Disordered" evidence="3">
    <location>
        <begin position="1"/>
        <end position="34"/>
    </location>
</feature>
<gene>
    <name evidence="5" type="primary">CGNL1</name>
</gene>
<dbReference type="OMA" id="SEQNQVG"/>
<feature type="region of interest" description="Disordered" evidence="3">
    <location>
        <begin position="1236"/>
        <end position="1284"/>
    </location>
</feature>
<evidence type="ECO:0000256" key="1">
    <source>
        <dbReference type="ARBA" id="ARBA00023054"/>
    </source>
</evidence>
<evidence type="ECO:0000256" key="3">
    <source>
        <dbReference type="SAM" id="MobiDB-lite"/>
    </source>
</evidence>
<dbReference type="Ensembl" id="ENSPTXT00000026672.1">
    <property type="protein sequence ID" value="ENSPTXP00000025870.1"/>
    <property type="gene ID" value="ENSPTXG00000017971.1"/>
</dbReference>
<name>A0A670ZSV9_PSETE</name>
<feature type="compositionally biased region" description="Polar residues" evidence="3">
    <location>
        <begin position="443"/>
        <end position="456"/>
    </location>
</feature>
<feature type="coiled-coil region" evidence="2">
    <location>
        <begin position="811"/>
        <end position="845"/>
    </location>
</feature>
<dbReference type="GO" id="GO:0007015">
    <property type="term" value="P:actin filament organization"/>
    <property type="evidence" value="ECO:0007669"/>
    <property type="project" value="Ensembl"/>
</dbReference>
<feature type="domain" description="Myosin tail" evidence="4">
    <location>
        <begin position="891"/>
        <end position="1232"/>
    </location>
</feature>
<dbReference type="Proteomes" id="UP000472273">
    <property type="component" value="Unplaced"/>
</dbReference>
<feature type="compositionally biased region" description="Polar residues" evidence="3">
    <location>
        <begin position="470"/>
        <end position="481"/>
    </location>
</feature>
<dbReference type="GO" id="GO:0051497">
    <property type="term" value="P:negative regulation of stress fiber assembly"/>
    <property type="evidence" value="ECO:0007669"/>
    <property type="project" value="Ensembl"/>
</dbReference>
<evidence type="ECO:0000313" key="5">
    <source>
        <dbReference type="Ensembl" id="ENSPTXP00000025870.1"/>
    </source>
</evidence>
<dbReference type="GO" id="GO:0051058">
    <property type="term" value="P:negative regulation of small GTPase mediated signal transduction"/>
    <property type="evidence" value="ECO:0007669"/>
    <property type="project" value="Ensembl"/>
</dbReference>
<feature type="region of interest" description="Disordered" evidence="3">
    <location>
        <begin position="427"/>
        <end position="456"/>
    </location>
</feature>
<keyword evidence="1 2" id="KW-0175">Coiled coil</keyword>
<dbReference type="GO" id="GO:0016459">
    <property type="term" value="C:myosin complex"/>
    <property type="evidence" value="ECO:0007669"/>
    <property type="project" value="InterPro"/>
</dbReference>
<proteinExistence type="predicted"/>
<sequence length="1284" mass="145763">MMKSSPNGFRPQDRVSAPELATRESPPNAKAGSYGVTIRVQGIDGHPYLVLNNTEGGLSANLLGPENGQQVAADQPAPDSALPALELLRKSHEGRPFGRLWDNVPPSGIKSLKQVSRAEGKEATSPSQAEISQASNLLNFQKYPELLQPYNPANSILNLKDLQPRLLSKSQSLEDEGKSDSRPWNQSLRGAALGDSTPQFAELAKSKPKTVDLTRPYQNHQQQQQQQQQQGRPSEAGHPGGRPEWLTSGAGPSPAAGSSACPDPRRCRPDLLPLRQPDSAGAALNGSQKSFSPSTTPTSAASVSRFFLDDQEYAIYADHVNRHENRRYIPFLPGTGRDIDTGSTPAVEELIEKFDRKVCPQRRGRLGFRTRTLPENPKRSKSVDSAWSHGPHSGRIGDFTRSLGRSSEHLVQSSQVCLQKPLSPEKKAAPLGKQVAPPAAGKLQTTPEMRASPSSHFGSLQYLRQDQMNPESWPLKSSTLPRQHKKRDPKTLASTLLLPESTGSQTHSKMETFASGSKSAQVTPDLLKGQQDLAQQSNEETAKQILYNYLKEGTRENEDATKRKVNLVFEKIQTLKSRAAGSPQVNGTKERAFGLPWLPVLGGQPWPTAGKVPLPLCEAGLQQNFKAERQTMEAELQKLRQQLEENREEKDTLRRQLKESESDLRENLEELFQMKMEREQHQREIRDLQDQLSEMHDELDSTKHAEGSEKEQLMEELMQMKQELQELLVLHDQQEKTLKKRERELTALKGVLKEEMASQDREMGHLKEQHVRELQRLSDSLAKATEVSEAPSRVRGFSEQQCRLAGMAEENGRLRRALGQQEKQQQDLQLELEDLRGGKEEAEERLRSCMVSLRASRELLCPWPLGFSGAHAATSPSLPPQRKISRLSQEQQQLMGCLEDEASQKDQLQKMKRELEKERQQLDGTVETLQKEMAEIVKVSQESTQKLQKQLEEYKEKNQQQLRDSQQQLRDKTLELERASQTILRMQAQVRFMEEELQGHKKAQKEILTKTRLLEDTVKNLEYELETKSHWKEDRARQAKILEDKISQLQLELEEERNNSDILSGRIGRDREQMEQMRSKLLQERTARQELEGDKTTLERQNKELRGQILHLEAAHKPSKEGLVAQMEARLLELEEQLESEERDRAHLQLTNRRLERTVKELLMQVDDEHLSLTDQKDQLSLRLKAMKRQVEEAEEEIDRLENTKKKLQRELEDQVDLNDQLQGQLATIRQDLRRQKSSSKLLSDLDYEDDDFSTDGESLLDAPLGLKPFKHSDGQARKDANQP</sequence>
<evidence type="ECO:0000259" key="4">
    <source>
        <dbReference type="Pfam" id="PF01576"/>
    </source>
</evidence>
<dbReference type="Pfam" id="PF01576">
    <property type="entry name" value="Myosin_tail_1"/>
    <property type="match status" value="1"/>
</dbReference>
<feature type="compositionally biased region" description="Low complexity" evidence="3">
    <location>
        <begin position="221"/>
        <end position="230"/>
    </location>
</feature>
<protein>
    <submittedName>
        <fullName evidence="5">Cingulin like 1</fullName>
    </submittedName>
</protein>
<dbReference type="GO" id="GO:0005923">
    <property type="term" value="C:bicellular tight junction"/>
    <property type="evidence" value="ECO:0007669"/>
    <property type="project" value="Ensembl"/>
</dbReference>
<evidence type="ECO:0000256" key="2">
    <source>
        <dbReference type="SAM" id="Coils"/>
    </source>
</evidence>
<evidence type="ECO:0000313" key="6">
    <source>
        <dbReference type="Proteomes" id="UP000472273"/>
    </source>
</evidence>
<dbReference type="InterPro" id="IPR002928">
    <property type="entry name" value="Myosin_tail"/>
</dbReference>
<feature type="region of interest" description="Disordered" evidence="3">
    <location>
        <begin position="371"/>
        <end position="400"/>
    </location>
</feature>
<feature type="region of interest" description="Disordered" evidence="3">
    <location>
        <begin position="169"/>
        <end position="299"/>
    </location>
</feature>
<feature type="compositionally biased region" description="Low complexity" evidence="3">
    <location>
        <begin position="248"/>
        <end position="262"/>
    </location>
</feature>
<feature type="compositionally biased region" description="Basic and acidic residues" evidence="3">
    <location>
        <begin position="1271"/>
        <end position="1284"/>
    </location>
</feature>
<reference evidence="5" key="1">
    <citation type="submission" date="2025-08" db="UniProtKB">
        <authorList>
            <consortium name="Ensembl"/>
        </authorList>
    </citation>
    <scope>IDENTIFICATION</scope>
</reference>
<reference evidence="5" key="2">
    <citation type="submission" date="2025-09" db="UniProtKB">
        <authorList>
            <consortium name="Ensembl"/>
        </authorList>
    </citation>
    <scope>IDENTIFICATION</scope>
</reference>
<organism evidence="5 6">
    <name type="scientific">Pseudonaja textilis</name>
    <name type="common">Eastern brown snake</name>
    <dbReference type="NCBI Taxonomy" id="8673"/>
    <lineage>
        <taxon>Eukaryota</taxon>
        <taxon>Metazoa</taxon>
        <taxon>Chordata</taxon>
        <taxon>Craniata</taxon>
        <taxon>Vertebrata</taxon>
        <taxon>Euteleostomi</taxon>
        <taxon>Lepidosauria</taxon>
        <taxon>Squamata</taxon>
        <taxon>Bifurcata</taxon>
        <taxon>Unidentata</taxon>
        <taxon>Episquamata</taxon>
        <taxon>Toxicofera</taxon>
        <taxon>Serpentes</taxon>
        <taxon>Colubroidea</taxon>
        <taxon>Elapidae</taxon>
        <taxon>Hydrophiinae</taxon>
        <taxon>Pseudonaja</taxon>
    </lineage>
</organism>
<feature type="region of interest" description="Disordered" evidence="3">
    <location>
        <begin position="470"/>
        <end position="494"/>
    </location>
</feature>
<feature type="region of interest" description="Disordered" evidence="3">
    <location>
        <begin position="642"/>
        <end position="661"/>
    </location>
</feature>